<reference evidence="1" key="1">
    <citation type="submission" date="2021-06" db="EMBL/GenBank/DDBJ databases">
        <authorList>
            <person name="Kallberg Y."/>
            <person name="Tangrot J."/>
            <person name="Rosling A."/>
        </authorList>
    </citation>
    <scope>NUCLEOTIDE SEQUENCE</scope>
    <source>
        <strain evidence="1">MA453B</strain>
    </source>
</reference>
<accession>A0A9N9DVG4</accession>
<organism evidence="1 2">
    <name type="scientific">Dentiscutata erythropus</name>
    <dbReference type="NCBI Taxonomy" id="1348616"/>
    <lineage>
        <taxon>Eukaryota</taxon>
        <taxon>Fungi</taxon>
        <taxon>Fungi incertae sedis</taxon>
        <taxon>Mucoromycota</taxon>
        <taxon>Glomeromycotina</taxon>
        <taxon>Glomeromycetes</taxon>
        <taxon>Diversisporales</taxon>
        <taxon>Gigasporaceae</taxon>
        <taxon>Dentiscutata</taxon>
    </lineage>
</organism>
<evidence type="ECO:0000313" key="1">
    <source>
        <dbReference type="EMBL" id="CAG8648800.1"/>
    </source>
</evidence>
<dbReference type="OrthoDB" id="10522551at2759"/>
<gene>
    <name evidence="1" type="ORF">DERYTH_LOCUS10068</name>
</gene>
<sequence length="194" mass="22706">MTQYCIVKNIKVGINQVLFWRTWRQYQKNKDSHNILTNSLSNSIQHISTSSAIQTTIIFNTLNYYSELNNDYRNEIDFFNANEIDSFNANKMNFFDDQNKMNFDVAKLNIMESSSVKNNSLSQECSKNNNSKQSDNIIQNIEEEIDIDKETDKDYNKITPSLSNINNLDIFSKLSYNPIHILYNPLLLKENYIT</sequence>
<dbReference type="AlphaFoldDB" id="A0A9N9DVG4"/>
<comment type="caution">
    <text evidence="1">The sequence shown here is derived from an EMBL/GenBank/DDBJ whole genome shotgun (WGS) entry which is preliminary data.</text>
</comment>
<dbReference type="EMBL" id="CAJVPY010005710">
    <property type="protein sequence ID" value="CAG8648800.1"/>
    <property type="molecule type" value="Genomic_DNA"/>
</dbReference>
<dbReference type="Proteomes" id="UP000789405">
    <property type="component" value="Unassembled WGS sequence"/>
</dbReference>
<proteinExistence type="predicted"/>
<protein>
    <submittedName>
        <fullName evidence="1">25705_t:CDS:1</fullName>
    </submittedName>
</protein>
<evidence type="ECO:0000313" key="2">
    <source>
        <dbReference type="Proteomes" id="UP000789405"/>
    </source>
</evidence>
<name>A0A9N9DVG4_9GLOM</name>
<keyword evidence="2" id="KW-1185">Reference proteome</keyword>